<evidence type="ECO:0000313" key="7">
    <source>
        <dbReference type="Proteomes" id="UP000028680"/>
    </source>
</evidence>
<evidence type="ECO:0008006" key="8">
    <source>
        <dbReference type="Google" id="ProtNLM"/>
    </source>
</evidence>
<protein>
    <recommendedName>
        <fullName evidence="8">Creatinine amidohydrolase</fullName>
    </recommendedName>
</protein>
<dbReference type="PANTHER" id="PTHR35005">
    <property type="entry name" value="3-DEHYDRO-SCYLLO-INOSOSE HYDROLASE"/>
    <property type="match status" value="1"/>
</dbReference>
<dbReference type="Pfam" id="PF02633">
    <property type="entry name" value="Creatininase"/>
    <property type="match status" value="1"/>
</dbReference>
<dbReference type="EMBL" id="CP003984">
    <property type="protein sequence ID" value="AII87984.1"/>
    <property type="molecule type" value="Genomic_DNA"/>
</dbReference>
<name>A0AAN0VJB6_9RHOB</name>
<dbReference type="Proteomes" id="UP000028680">
    <property type="component" value="Chromosome"/>
</dbReference>
<comment type="similarity">
    <text evidence="5">Belongs to the creatininase superfamily.</text>
</comment>
<dbReference type="GO" id="GO:0016811">
    <property type="term" value="F:hydrolase activity, acting on carbon-nitrogen (but not peptide) bonds, in linear amides"/>
    <property type="evidence" value="ECO:0007669"/>
    <property type="project" value="TreeGrafter"/>
</dbReference>
<reference evidence="6 7" key="1">
    <citation type="journal article" date="2014" name="ISME J.">
        <title>Adaptation of an abundant Roseobacter RCA organism to pelagic systems revealed by genomic and transcriptomic analyses.</title>
        <authorList>
            <person name="Voget S."/>
            <person name="Wemheuer B."/>
            <person name="Brinkhoff T."/>
            <person name="Vollmers J."/>
            <person name="Dietrich S."/>
            <person name="Giebel H.A."/>
            <person name="Beardsley C."/>
            <person name="Sardemann C."/>
            <person name="Bakenhus I."/>
            <person name="Billerbeck S."/>
            <person name="Daniel R."/>
            <person name="Simon M."/>
        </authorList>
    </citation>
    <scope>NUCLEOTIDE SEQUENCE [LARGE SCALE GENOMIC DNA]</scope>
    <source>
        <strain evidence="6 7">RCA23</strain>
    </source>
</reference>
<evidence type="ECO:0000256" key="4">
    <source>
        <dbReference type="ARBA" id="ARBA00022833"/>
    </source>
</evidence>
<dbReference type="GO" id="GO:0009231">
    <property type="term" value="P:riboflavin biosynthetic process"/>
    <property type="evidence" value="ECO:0007669"/>
    <property type="project" value="TreeGrafter"/>
</dbReference>
<dbReference type="InterPro" id="IPR003785">
    <property type="entry name" value="Creatininase/forma_Hydrolase"/>
</dbReference>
<comment type="cofactor">
    <cofactor evidence="1">
        <name>Zn(2+)</name>
        <dbReference type="ChEBI" id="CHEBI:29105"/>
    </cofactor>
</comment>
<gene>
    <name evidence="6" type="ORF">RCA23_c24620</name>
</gene>
<dbReference type="RefSeq" id="WP_044050601.1">
    <property type="nucleotide sequence ID" value="NZ_CP003984.1"/>
</dbReference>
<evidence type="ECO:0000256" key="5">
    <source>
        <dbReference type="ARBA" id="ARBA00024029"/>
    </source>
</evidence>
<dbReference type="PANTHER" id="PTHR35005:SF1">
    <property type="entry name" value="2-AMINO-5-FORMYLAMINO-6-RIBOSYLAMINOPYRIMIDIN-4(3H)-ONE 5'-MONOPHOSPHATE DEFORMYLASE"/>
    <property type="match status" value="1"/>
</dbReference>
<keyword evidence="2" id="KW-0479">Metal-binding</keyword>
<dbReference type="GO" id="GO:0046872">
    <property type="term" value="F:metal ion binding"/>
    <property type="evidence" value="ECO:0007669"/>
    <property type="project" value="UniProtKB-KW"/>
</dbReference>
<dbReference type="AlphaFoldDB" id="A0AAN0VJB6"/>
<evidence type="ECO:0000313" key="6">
    <source>
        <dbReference type="EMBL" id="AII87984.1"/>
    </source>
</evidence>
<dbReference type="KEGG" id="ptp:RCA23_c24620"/>
<dbReference type="Gene3D" id="3.40.50.10310">
    <property type="entry name" value="Creatininase"/>
    <property type="match status" value="1"/>
</dbReference>
<dbReference type="SUPFAM" id="SSF102215">
    <property type="entry name" value="Creatininase"/>
    <property type="match status" value="1"/>
</dbReference>
<keyword evidence="4" id="KW-0862">Zinc</keyword>
<evidence type="ECO:0000256" key="3">
    <source>
        <dbReference type="ARBA" id="ARBA00022801"/>
    </source>
</evidence>
<accession>A0AAN0VJB6</accession>
<keyword evidence="7" id="KW-1185">Reference proteome</keyword>
<organism evidence="6 7">
    <name type="scientific">Planktomarina temperata RCA23</name>
    <dbReference type="NCBI Taxonomy" id="666509"/>
    <lineage>
        <taxon>Bacteria</taxon>
        <taxon>Pseudomonadati</taxon>
        <taxon>Pseudomonadota</taxon>
        <taxon>Alphaproteobacteria</taxon>
        <taxon>Rhodobacterales</taxon>
        <taxon>Paracoccaceae</taxon>
        <taxon>Planktomarina</taxon>
    </lineage>
</organism>
<evidence type="ECO:0000256" key="2">
    <source>
        <dbReference type="ARBA" id="ARBA00022723"/>
    </source>
</evidence>
<sequence length="247" mass="27651">MRFELMLPYQIKEAITKHTPVVLPIGVMEYHGEHMAVGMDTLAVTKSLDRLERQMEVVILPPFSYGAASYAVAAPESSGTLHVDAAVLAPLAEQIFTGLLRIGFRNIHGVIHHQTENFSAGMPTDLAFKIGARQALFKFLERTNGEGWWGAQDMNDYYTQHQSGNDPFNWIKLHPLMDEAIIKNYIFDHAGEGETSLLMALAPEGVEIARVAENNTWYTKSAFNSSTDRGEEVTAKIIERLMQRLKS</sequence>
<keyword evidence="3" id="KW-0378">Hydrolase</keyword>
<evidence type="ECO:0000256" key="1">
    <source>
        <dbReference type="ARBA" id="ARBA00001947"/>
    </source>
</evidence>
<dbReference type="InterPro" id="IPR024087">
    <property type="entry name" value="Creatininase-like_sf"/>
</dbReference>
<proteinExistence type="inferred from homology"/>